<evidence type="ECO:0000256" key="4">
    <source>
        <dbReference type="ARBA" id="ARBA00022840"/>
    </source>
</evidence>
<dbReference type="PANTHER" id="PTHR21529">
    <property type="entry name" value="MAMMARY TURMOR VIRUS RECEPTOR HOMOLOG 1, 2 MTVR1, 2"/>
    <property type="match status" value="1"/>
</dbReference>
<comment type="caution">
    <text evidence="7">The sequence shown here is derived from an EMBL/GenBank/DDBJ whole genome shotgun (WGS) entry which is preliminary data.</text>
</comment>
<dbReference type="GO" id="GO:0016787">
    <property type="term" value="F:hydrolase activity"/>
    <property type="evidence" value="ECO:0007669"/>
    <property type="project" value="UniProtKB-KW"/>
</dbReference>
<keyword evidence="4" id="KW-0067">ATP-binding</keyword>
<dbReference type="EMBL" id="CAJVPV010000025">
    <property type="protein sequence ID" value="CAG8439004.1"/>
    <property type="molecule type" value="Genomic_DNA"/>
</dbReference>
<dbReference type="PANTHER" id="PTHR21529:SF4">
    <property type="entry name" value="TPR AND ANKYRIN REPEAT-CONTAINING PROTEIN 1"/>
    <property type="match status" value="1"/>
</dbReference>
<dbReference type="InterPro" id="IPR027417">
    <property type="entry name" value="P-loop_NTPase"/>
</dbReference>
<sequence length="2139" mass="250084">MNIQEPPNASICYPTSLSLLLNDCVELLWRAQSDRLSISKNNKEKGLLFQTIKCLFNAIIEVDGVFGVLVSEAPGKRCIKRVLFDFNMIEQIEWKKLLKAEDVIAALVEKCYEHNEISPKLSQEFSVYKSCTDLLKVFENHQNARNVQYLEKKSLPPDLQQMIELNNEERESRYQFRKKAIDNPTAEFNDTILLSTQHKKNLLTLGMEPPQKSSAIRNFLLTLEQRKINSLKGLIDFFPCGNCHKQALIYFAPHKYSSFVAECEPSAPQHNFCLPFELVDKFGPWYILLSEDSVRVMRMLKKSYLEAIGKRLIQISSGKWKKHGLLCNVSSSNIPVYEVELSDYGDLKILWQVDYDFSIRNYLNNPLIIIWIITASKEQINKTLQNLAKIHQSYTIRHNRYCTIPENKADVILPRHFICEKETKSTYDNSSDLRLDDEELLENLFKSCYLGGADFTFQVSKVEQEIIRNPTSSIVVGRSGTGKTTCIVFRQIASYMANQLSKSTSFRGSSHKRQIFITVSYNLCRRVKEYFYKLRESASLVEKEMSEAEIEAYERKKGDGNIDLVDEDAMEEESGENESGDKDMMEEDDEEKELGNIPNSFRLLEDHHFPLFITYNKFSEMLQGTYGIDIRKLTTQQSFDDEADDDVYYSEEEKFHHNSSFLNRSDALRTHFVDYDCFEEDYWPRFRDGFRKKLDCELVYSEFSVIKGTNTEIDYLSREDYRAMSIKKYPTFCNNRDEIYDIFKKYEKMKALNGDYDSVDRTLAILRAAEKKALGGPYIHELYIDECQDNQILDFSLILKIFDGAESIMMAGDIAQCIARGSSFRFQDLRALMHKWELDHHMHNGIKTKLFELNVNYRSHNGIIQLASSVIDLIKQFFPDSIDHLSRERGEIDGPRPTVFVGFQVEPFLSGVFRTEDQETNSIEFGAEQVIIVRNDETKERVKSLHKNIGLILTVFEAKGMEFCDVLLYNFFTDSPARSKWRVILSDLEGYSKGTPIFSNEKHNIICSELKNLYVAVTRARHRLWILDDNSEQSEPILTYWKHHDLVSVIPNTEGLTNLALARKSNPEEWNERGKTFFERKQYELAIICFEKSKDEKRRRLANAYHLRQIARTSIRNFDDETVKLKFIRAAEAFRKCSRVEQEASCYQDADMHEEAGDVYAREGMLESAAHCYNKARKWRKAGDYFAKVNMYNEAINSYRGGKLYDVAIDFMKRQEIDEKIFHRTIRLIYIYSRKNNKDISEEALSILPTQEDQIEILRDHAPEEVQEVYKKNGQFHEAAKDLCSRGKFEEASNEFIRSNEKDDVIESLKCILHLCRENVLKNMTEDPEDSNTRKELQNFVTKAKNIIESHSSEFERWRVLTKEIQLYSSYLKGDLDEVRKGILFFQESKELVTEFRAVNMWLKISMPSNIDAEYWNERLQFLLRLCELSFPFIAPSRDAIGIEKNRENFEEIFLVNTVEDRPNKRKISSNNPLANLIDDNLAEINEYWRVYDTNVVYRGIARLLGPYIYDLISQASRYGTNISDIASEICEYEKKCLNKSCRKHHVNPSPSILQKRLGLACLQYTVMRQLSALSFRGLLNKGQDKILGPQRFWAEKLIKIHFRYQSPHTSCPEITYMAIQELPDSTYDGLIDLTYKCWLNWDFHVEDFANMLKFILVSIQLQNIRGVENFDWKVSKIWFPYRNNCPNGFICNDRSKICESVGKQLSTFLLSIKSNQKLPAISQAKSFIFYAVNNLEKVNIFANDSHDPHDSLGDLTSIMELTLSLIFSAHPAYFDFLLPKGYLINYFYSFDATPLLPEQHYNEKGRYFGGLKNIFHQTKTLINKLIYKKPFYPEIILRLLRLLVLIGLNESKLNFMIINYFKSLSDQLLSMKFKKYLNESRNYKLAEILNNDLKKNGCDSLLILHYNWGGKSKFAEWEKFGISRISYSSVDEFRSSLQKVMALEITRNKPETPAVEINSWIRQIYESPRAQEAARRIQTWFRKTKDREKYYKSHRDPIEHETYNNMIRFCQDMEKEKGKVAVYKYNICLRVHTVDMIVELIQIRDKMDKIKNKLSKAIEKFSDSGDDKAEECFDLKEELRCDHYENVKIALSTLSISENSKKHREADVRWLERELEQARDTIDNVSDWIDRCKNIIKF</sequence>
<gene>
    <name evidence="7" type="ORF">AMORRO_LOCUS135</name>
</gene>
<feature type="domain" description="UvrD-like helicase C-terminal" evidence="6">
    <location>
        <begin position="944"/>
        <end position="1026"/>
    </location>
</feature>
<evidence type="ECO:0000256" key="3">
    <source>
        <dbReference type="ARBA" id="ARBA00022806"/>
    </source>
</evidence>
<reference evidence="7" key="1">
    <citation type="submission" date="2021-06" db="EMBL/GenBank/DDBJ databases">
        <authorList>
            <person name="Kallberg Y."/>
            <person name="Tangrot J."/>
            <person name="Rosling A."/>
        </authorList>
    </citation>
    <scope>NUCLEOTIDE SEQUENCE</scope>
    <source>
        <strain evidence="7">CL551</strain>
    </source>
</reference>
<dbReference type="InterPro" id="IPR014017">
    <property type="entry name" value="DNA_helicase_UvrD-like_C"/>
</dbReference>
<evidence type="ECO:0000259" key="6">
    <source>
        <dbReference type="Pfam" id="PF13361"/>
    </source>
</evidence>
<name>A0A9N8V250_9GLOM</name>
<evidence type="ECO:0000256" key="1">
    <source>
        <dbReference type="ARBA" id="ARBA00022741"/>
    </source>
</evidence>
<keyword evidence="3" id="KW-0347">Helicase</keyword>
<dbReference type="Pfam" id="PF13361">
    <property type="entry name" value="UvrD_C"/>
    <property type="match status" value="1"/>
</dbReference>
<dbReference type="SUPFAM" id="SSF52540">
    <property type="entry name" value="P-loop containing nucleoside triphosphate hydrolases"/>
    <property type="match status" value="1"/>
</dbReference>
<dbReference type="SUPFAM" id="SSF48452">
    <property type="entry name" value="TPR-like"/>
    <property type="match status" value="1"/>
</dbReference>
<feature type="region of interest" description="Disordered" evidence="5">
    <location>
        <begin position="567"/>
        <end position="589"/>
    </location>
</feature>
<proteinExistence type="predicted"/>
<dbReference type="Gene3D" id="1.25.40.10">
    <property type="entry name" value="Tetratricopeptide repeat domain"/>
    <property type="match status" value="1"/>
</dbReference>
<evidence type="ECO:0000313" key="7">
    <source>
        <dbReference type="EMBL" id="CAG8439004.1"/>
    </source>
</evidence>
<dbReference type="InterPro" id="IPR011990">
    <property type="entry name" value="TPR-like_helical_dom_sf"/>
</dbReference>
<dbReference type="GO" id="GO:0004386">
    <property type="term" value="F:helicase activity"/>
    <property type="evidence" value="ECO:0007669"/>
    <property type="project" value="UniProtKB-KW"/>
</dbReference>
<protein>
    <submittedName>
        <fullName evidence="7">8533_t:CDS:1</fullName>
    </submittedName>
</protein>
<dbReference type="GO" id="GO:0005524">
    <property type="term" value="F:ATP binding"/>
    <property type="evidence" value="ECO:0007669"/>
    <property type="project" value="UniProtKB-KW"/>
</dbReference>
<keyword evidence="2" id="KW-0378">Hydrolase</keyword>
<evidence type="ECO:0000313" key="8">
    <source>
        <dbReference type="Proteomes" id="UP000789342"/>
    </source>
</evidence>
<dbReference type="Proteomes" id="UP000789342">
    <property type="component" value="Unassembled WGS sequence"/>
</dbReference>
<evidence type="ECO:0000256" key="5">
    <source>
        <dbReference type="SAM" id="MobiDB-lite"/>
    </source>
</evidence>
<evidence type="ECO:0000256" key="2">
    <source>
        <dbReference type="ARBA" id="ARBA00022801"/>
    </source>
</evidence>
<dbReference type="InterPro" id="IPR039904">
    <property type="entry name" value="TRANK1"/>
</dbReference>
<accession>A0A9N8V250</accession>
<dbReference type="Gene3D" id="3.40.50.300">
    <property type="entry name" value="P-loop containing nucleotide triphosphate hydrolases"/>
    <property type="match status" value="2"/>
</dbReference>
<organism evidence="7 8">
    <name type="scientific">Acaulospora morrowiae</name>
    <dbReference type="NCBI Taxonomy" id="94023"/>
    <lineage>
        <taxon>Eukaryota</taxon>
        <taxon>Fungi</taxon>
        <taxon>Fungi incertae sedis</taxon>
        <taxon>Mucoromycota</taxon>
        <taxon>Glomeromycotina</taxon>
        <taxon>Glomeromycetes</taxon>
        <taxon>Diversisporales</taxon>
        <taxon>Acaulosporaceae</taxon>
        <taxon>Acaulospora</taxon>
    </lineage>
</organism>
<dbReference type="OrthoDB" id="3156807at2759"/>
<keyword evidence="1" id="KW-0547">Nucleotide-binding</keyword>
<keyword evidence="8" id="KW-1185">Reference proteome</keyword>